<feature type="domain" description="HTH araC/xylS-type" evidence="4">
    <location>
        <begin position="234"/>
        <end position="332"/>
    </location>
</feature>
<dbReference type="RefSeq" id="WP_341835479.1">
    <property type="nucleotide sequence ID" value="NZ_CP149822.1"/>
</dbReference>
<dbReference type="PANTHER" id="PTHR47893:SF1">
    <property type="entry name" value="REGULATORY PROTEIN PCHR"/>
    <property type="match status" value="1"/>
</dbReference>
<evidence type="ECO:0000256" key="1">
    <source>
        <dbReference type="ARBA" id="ARBA00023015"/>
    </source>
</evidence>
<dbReference type="InterPro" id="IPR053142">
    <property type="entry name" value="PchR_regulatory_protein"/>
</dbReference>
<evidence type="ECO:0000313" key="5">
    <source>
        <dbReference type="EMBL" id="WZN40564.1"/>
    </source>
</evidence>
<gene>
    <name evidence="5" type="ORF">WJU16_21605</name>
</gene>
<proteinExistence type="predicted"/>
<keyword evidence="1" id="KW-0805">Transcription regulation</keyword>
<reference evidence="6" key="1">
    <citation type="submission" date="2024-03" db="EMBL/GenBank/DDBJ databases">
        <title>Chitinophaga horti sp. nov., isolated from garden soil.</title>
        <authorList>
            <person name="Lee D.S."/>
            <person name="Han D.M."/>
            <person name="Baek J.H."/>
            <person name="Choi D.G."/>
            <person name="Jeon J.H."/>
            <person name="Jeon C.O."/>
        </authorList>
    </citation>
    <scope>NUCLEOTIDE SEQUENCE [LARGE SCALE GENOMIC DNA]</scope>
    <source>
        <strain evidence="6">GPA1</strain>
    </source>
</reference>
<dbReference type="SMART" id="SM00342">
    <property type="entry name" value="HTH_ARAC"/>
    <property type="match status" value="1"/>
</dbReference>
<dbReference type="InterPro" id="IPR009057">
    <property type="entry name" value="Homeodomain-like_sf"/>
</dbReference>
<evidence type="ECO:0000313" key="6">
    <source>
        <dbReference type="Proteomes" id="UP001485459"/>
    </source>
</evidence>
<accession>A0ABZ2YNS5</accession>
<evidence type="ECO:0000256" key="2">
    <source>
        <dbReference type="ARBA" id="ARBA00023163"/>
    </source>
</evidence>
<dbReference type="EMBL" id="CP149822">
    <property type="protein sequence ID" value="WZN40564.1"/>
    <property type="molecule type" value="Genomic_DNA"/>
</dbReference>
<evidence type="ECO:0000259" key="4">
    <source>
        <dbReference type="PROSITE" id="PS01124"/>
    </source>
</evidence>
<keyword evidence="2" id="KW-0804">Transcription</keyword>
<name>A0ABZ2YNS5_9BACT</name>
<dbReference type="Gene3D" id="1.10.10.60">
    <property type="entry name" value="Homeodomain-like"/>
    <property type="match status" value="1"/>
</dbReference>
<dbReference type="SUPFAM" id="SSF46689">
    <property type="entry name" value="Homeodomain-like"/>
    <property type="match status" value="2"/>
</dbReference>
<protein>
    <submittedName>
        <fullName evidence="5">AraC family transcriptional regulator</fullName>
    </submittedName>
</protein>
<dbReference type="InterPro" id="IPR018060">
    <property type="entry name" value="HTH_AraC"/>
</dbReference>
<dbReference type="PROSITE" id="PS01124">
    <property type="entry name" value="HTH_ARAC_FAMILY_2"/>
    <property type="match status" value="1"/>
</dbReference>
<organism evidence="5 6">
    <name type="scientific">Chitinophaga pollutisoli</name>
    <dbReference type="NCBI Taxonomy" id="3133966"/>
    <lineage>
        <taxon>Bacteria</taxon>
        <taxon>Pseudomonadati</taxon>
        <taxon>Bacteroidota</taxon>
        <taxon>Chitinophagia</taxon>
        <taxon>Chitinophagales</taxon>
        <taxon>Chitinophagaceae</taxon>
        <taxon>Chitinophaga</taxon>
    </lineage>
</organism>
<dbReference type="PANTHER" id="PTHR47893">
    <property type="entry name" value="REGULATORY PROTEIN PCHR"/>
    <property type="match status" value="1"/>
</dbReference>
<dbReference type="Pfam" id="PF12833">
    <property type="entry name" value="HTH_18"/>
    <property type="match status" value="1"/>
</dbReference>
<sequence length="379" mass="43511">MPMTVTNERKEILFHDDTVLCPDYYNGQELTERHHELDIKAGKADFHEISFDGVLMGFGKAYINEKVQVESHDTLQRVGMHFMIRGEVTANIKGMRSAMRTRQLEHNLVYTPEPEEQIKVERQPEIQVFALTFMKDRFVQLARRNGPVLEQFGESVENDRPVFPDRSYQITPRMMQVIDEVRDCHFSGGLKKLFLQSKAIELLALECEQIELLSGGRYGIERPEVNRTEEERIRYARDLLLANAQEPPSLGELSRLAGLNEFKLKSGFRKVFNNTVFGYLSEHRLDEAQRLIRTGAHSFTEIADELGYSSLQHFSNAFRKNSVAAPGSSRHGNPVGKRHKKGRHCPTVRPFAIQTDVSIRKKLSCVRAQKLQKLQDLCP</sequence>
<evidence type="ECO:0000256" key="3">
    <source>
        <dbReference type="SAM" id="MobiDB-lite"/>
    </source>
</evidence>
<keyword evidence="6" id="KW-1185">Reference proteome</keyword>
<dbReference type="Proteomes" id="UP001485459">
    <property type="component" value="Chromosome"/>
</dbReference>
<feature type="region of interest" description="Disordered" evidence="3">
    <location>
        <begin position="322"/>
        <end position="344"/>
    </location>
</feature>